<keyword evidence="3" id="KW-1185">Reference proteome</keyword>
<dbReference type="RefSeq" id="XP_002768389.1">
    <property type="nucleotide sequence ID" value="XM_002768343.1"/>
</dbReference>
<evidence type="ECO:0000313" key="3">
    <source>
        <dbReference type="Proteomes" id="UP000007800"/>
    </source>
</evidence>
<dbReference type="AlphaFoldDB" id="C5LQ98"/>
<evidence type="ECO:0000256" key="1">
    <source>
        <dbReference type="SAM" id="MobiDB-lite"/>
    </source>
</evidence>
<dbReference type="Proteomes" id="UP000007800">
    <property type="component" value="Unassembled WGS sequence"/>
</dbReference>
<feature type="region of interest" description="Disordered" evidence="1">
    <location>
        <begin position="1"/>
        <end position="66"/>
    </location>
</feature>
<dbReference type="EMBL" id="GG684483">
    <property type="protein sequence ID" value="EER01107.1"/>
    <property type="molecule type" value="Genomic_DNA"/>
</dbReference>
<name>C5LQ98_PERM5</name>
<gene>
    <name evidence="2" type="ORF">Pmar_PMAR008656</name>
</gene>
<feature type="compositionally biased region" description="Basic and acidic residues" evidence="1">
    <location>
        <begin position="1"/>
        <end position="18"/>
    </location>
</feature>
<organism evidence="3">
    <name type="scientific">Perkinsus marinus (strain ATCC 50983 / TXsc)</name>
    <dbReference type="NCBI Taxonomy" id="423536"/>
    <lineage>
        <taxon>Eukaryota</taxon>
        <taxon>Sar</taxon>
        <taxon>Alveolata</taxon>
        <taxon>Perkinsozoa</taxon>
        <taxon>Perkinsea</taxon>
        <taxon>Perkinsida</taxon>
        <taxon>Perkinsidae</taxon>
        <taxon>Perkinsus</taxon>
    </lineage>
</organism>
<sequence>MAEFLRIRAAREAGERNRGRPKRMPGTANTVTECAPDDDETGAPDADAIQEASDHASGPPRKMPRCGTCNKYRTAATGHRKPRIGGRSAGWYCPSIPGTFEEWLEARSSDTHGKS</sequence>
<dbReference type="InParanoid" id="C5LQ98"/>
<dbReference type="GeneID" id="9057946"/>
<dbReference type="OMA" id="RSAGWYC"/>
<evidence type="ECO:0000313" key="2">
    <source>
        <dbReference type="EMBL" id="EER01107.1"/>
    </source>
</evidence>
<protein>
    <submittedName>
        <fullName evidence="2">Uncharacterized protein</fullName>
    </submittedName>
</protein>
<accession>C5LQ98</accession>
<reference evidence="2 3" key="1">
    <citation type="submission" date="2008-07" db="EMBL/GenBank/DDBJ databases">
        <authorList>
            <person name="El-Sayed N."/>
            <person name="Caler E."/>
            <person name="Inman J."/>
            <person name="Amedeo P."/>
            <person name="Hass B."/>
            <person name="Wortman J."/>
        </authorList>
    </citation>
    <scope>NUCLEOTIDE SEQUENCE [LARGE SCALE GENOMIC DNA]</scope>
    <source>
        <strain evidence="3">ATCC 50983 / TXsc</strain>
    </source>
</reference>
<proteinExistence type="predicted"/>